<dbReference type="EC" id="2.7.7.65" evidence="1"/>
<keyword evidence="3" id="KW-0472">Membrane</keyword>
<feature type="transmembrane region" description="Helical" evidence="3">
    <location>
        <begin position="89"/>
        <end position="111"/>
    </location>
</feature>
<keyword evidence="3" id="KW-1133">Transmembrane helix</keyword>
<sequence>MQQLSPSSDASLEAATQELAFAQCVQAMRRTLSTTPLGWLLIAWVGHDRIPAHLLELWIGSFAAVWVIGFLRLQWIARVGAKRAQHLHPVMGIAMLDGACWGAVVGVLMGASPMLDGWLGAVICGAAAINAPTYLTFFAAYRAQVLALWVIALLGTLVHWNQPLAMDVMLGLTLFLLLIVGYMRNISDRVVDGIRLQLRNAELAEKLRNSLHVKEQEAATDALTLLMNRRAFDDLLDGYARDQRGFAVLMLDIDHFKAVNDHHGHAVGDALLRGFAACIRGQLRGSDVCARYGGEEFVVVLPGASNVRALEVAERLCQTVAAAPLIDEPALHITVSIGVGIRHPSECVRRLMARADAAVYAAKHGGRNQVCVAE</sequence>
<feature type="domain" description="GGDEF" evidence="4">
    <location>
        <begin position="244"/>
        <end position="374"/>
    </location>
</feature>
<organism evidence="5 6">
    <name type="scientific">Roseateles koreensis</name>
    <dbReference type="NCBI Taxonomy" id="2987526"/>
    <lineage>
        <taxon>Bacteria</taxon>
        <taxon>Pseudomonadati</taxon>
        <taxon>Pseudomonadota</taxon>
        <taxon>Betaproteobacteria</taxon>
        <taxon>Burkholderiales</taxon>
        <taxon>Sphaerotilaceae</taxon>
        <taxon>Roseateles</taxon>
    </lineage>
</organism>
<dbReference type="RefSeq" id="WP_273596284.1">
    <property type="nucleotide sequence ID" value="NZ_JAQQXS010000006.1"/>
</dbReference>
<reference evidence="5 6" key="1">
    <citation type="submission" date="2022-10" db="EMBL/GenBank/DDBJ databases">
        <title>paucibacter sp. hw8 Genome sequencing.</title>
        <authorList>
            <person name="Park S."/>
        </authorList>
    </citation>
    <scope>NUCLEOTIDE SEQUENCE [LARGE SCALE GENOMIC DNA]</scope>
    <source>
        <strain evidence="6">hw8</strain>
    </source>
</reference>
<dbReference type="Gene3D" id="3.30.70.270">
    <property type="match status" value="1"/>
</dbReference>
<dbReference type="SMART" id="SM00267">
    <property type="entry name" value="GGDEF"/>
    <property type="match status" value="1"/>
</dbReference>
<name>A0ABT5KQM8_9BURK</name>
<dbReference type="EMBL" id="JAQQXS010000006">
    <property type="protein sequence ID" value="MDC8785172.1"/>
    <property type="molecule type" value="Genomic_DNA"/>
</dbReference>
<feature type="transmembrane region" description="Helical" evidence="3">
    <location>
        <begin position="168"/>
        <end position="186"/>
    </location>
</feature>
<protein>
    <recommendedName>
        <fullName evidence="1">diguanylate cyclase</fullName>
        <ecNumber evidence="1">2.7.7.65</ecNumber>
    </recommendedName>
</protein>
<dbReference type="Proteomes" id="UP001219862">
    <property type="component" value="Unassembled WGS sequence"/>
</dbReference>
<dbReference type="InterPro" id="IPR029787">
    <property type="entry name" value="Nucleotide_cyclase"/>
</dbReference>
<evidence type="ECO:0000256" key="3">
    <source>
        <dbReference type="SAM" id="Phobius"/>
    </source>
</evidence>
<dbReference type="CDD" id="cd01949">
    <property type="entry name" value="GGDEF"/>
    <property type="match status" value="1"/>
</dbReference>
<dbReference type="PANTHER" id="PTHR45138">
    <property type="entry name" value="REGULATORY COMPONENTS OF SENSORY TRANSDUCTION SYSTEM"/>
    <property type="match status" value="1"/>
</dbReference>
<feature type="transmembrane region" description="Helical" evidence="3">
    <location>
        <begin position="117"/>
        <end position="138"/>
    </location>
</feature>
<evidence type="ECO:0000256" key="2">
    <source>
        <dbReference type="ARBA" id="ARBA00034247"/>
    </source>
</evidence>
<dbReference type="InterPro" id="IPR050469">
    <property type="entry name" value="Diguanylate_Cyclase"/>
</dbReference>
<dbReference type="InterPro" id="IPR043128">
    <property type="entry name" value="Rev_trsase/Diguanyl_cyclase"/>
</dbReference>
<gene>
    <name evidence="5" type="ORF">PRZ01_08215</name>
</gene>
<accession>A0ABT5KQM8</accession>
<comment type="caution">
    <text evidence="5">The sequence shown here is derived from an EMBL/GenBank/DDBJ whole genome shotgun (WGS) entry which is preliminary data.</text>
</comment>
<dbReference type="PROSITE" id="PS50887">
    <property type="entry name" value="GGDEF"/>
    <property type="match status" value="1"/>
</dbReference>
<proteinExistence type="predicted"/>
<dbReference type="InterPro" id="IPR000160">
    <property type="entry name" value="GGDEF_dom"/>
</dbReference>
<evidence type="ECO:0000313" key="6">
    <source>
        <dbReference type="Proteomes" id="UP001219862"/>
    </source>
</evidence>
<evidence type="ECO:0000313" key="5">
    <source>
        <dbReference type="EMBL" id="MDC8785172.1"/>
    </source>
</evidence>
<keyword evidence="6" id="KW-1185">Reference proteome</keyword>
<dbReference type="NCBIfam" id="TIGR00254">
    <property type="entry name" value="GGDEF"/>
    <property type="match status" value="1"/>
</dbReference>
<keyword evidence="3" id="KW-0812">Transmembrane</keyword>
<feature type="transmembrane region" description="Helical" evidence="3">
    <location>
        <begin position="145"/>
        <end position="162"/>
    </location>
</feature>
<comment type="catalytic activity">
    <reaction evidence="2">
        <text>2 GTP = 3',3'-c-di-GMP + 2 diphosphate</text>
        <dbReference type="Rhea" id="RHEA:24898"/>
        <dbReference type="ChEBI" id="CHEBI:33019"/>
        <dbReference type="ChEBI" id="CHEBI:37565"/>
        <dbReference type="ChEBI" id="CHEBI:58805"/>
        <dbReference type="EC" id="2.7.7.65"/>
    </reaction>
</comment>
<evidence type="ECO:0000259" key="4">
    <source>
        <dbReference type="PROSITE" id="PS50887"/>
    </source>
</evidence>
<evidence type="ECO:0000256" key="1">
    <source>
        <dbReference type="ARBA" id="ARBA00012528"/>
    </source>
</evidence>
<dbReference type="SUPFAM" id="SSF55073">
    <property type="entry name" value="Nucleotide cyclase"/>
    <property type="match status" value="1"/>
</dbReference>
<dbReference type="PANTHER" id="PTHR45138:SF9">
    <property type="entry name" value="DIGUANYLATE CYCLASE DGCM-RELATED"/>
    <property type="match status" value="1"/>
</dbReference>
<dbReference type="Pfam" id="PF00990">
    <property type="entry name" value="GGDEF"/>
    <property type="match status" value="1"/>
</dbReference>
<feature type="transmembrane region" description="Helical" evidence="3">
    <location>
        <begin position="57"/>
        <end position="77"/>
    </location>
</feature>